<dbReference type="InterPro" id="IPR049249">
    <property type="entry name" value="DUF6882"/>
</dbReference>
<protein>
    <submittedName>
        <fullName evidence="1">Uncharacterized protein</fullName>
    </submittedName>
</protein>
<organism evidence="1">
    <name type="scientific">Catovirus CTV1</name>
    <dbReference type="NCBI Taxonomy" id="1977631"/>
    <lineage>
        <taxon>Viruses</taxon>
        <taxon>Varidnaviria</taxon>
        <taxon>Bamfordvirae</taxon>
        <taxon>Nucleocytoviricota</taxon>
        <taxon>Megaviricetes</taxon>
        <taxon>Imitervirales</taxon>
        <taxon>Mimiviridae</taxon>
        <taxon>Klosneuvirinae</taxon>
        <taxon>Catovirus</taxon>
    </lineage>
</organism>
<reference evidence="1" key="1">
    <citation type="journal article" date="2017" name="Science">
        <title>Giant viruses with an expanded complement of translation system components.</title>
        <authorList>
            <person name="Schulz F."/>
            <person name="Yutin N."/>
            <person name="Ivanova N.N."/>
            <person name="Ortega D.R."/>
            <person name="Lee T.K."/>
            <person name="Vierheilig J."/>
            <person name="Daims H."/>
            <person name="Horn M."/>
            <person name="Wagner M."/>
            <person name="Jensen G.J."/>
            <person name="Kyrpides N.C."/>
            <person name="Koonin E.V."/>
            <person name="Woyke T."/>
        </authorList>
    </citation>
    <scope>NUCLEOTIDE SEQUENCE</scope>
    <source>
        <strain evidence="1">CTV1</strain>
    </source>
</reference>
<evidence type="ECO:0000313" key="1">
    <source>
        <dbReference type="EMBL" id="ARF09272.1"/>
    </source>
</evidence>
<accession>A0A1V0SC41</accession>
<gene>
    <name evidence="1" type="ORF">Catovirus_2_221</name>
</gene>
<name>A0A1V0SC41_9VIRU</name>
<dbReference type="EMBL" id="KY684084">
    <property type="protein sequence ID" value="ARF09272.1"/>
    <property type="molecule type" value="Genomic_DNA"/>
</dbReference>
<sequence length="182" mass="21585">MNTNLLVSDALEYYDINHEKYEPFFRNVKSIKFEEATSDIDYYKIIFIDKNDNVIGKSRYENIGIYSQKGKIWTWAWSISTFAKNTINIIRKVLNYGIDIDNSKRFLKNELITSRFKISDKTQIDIHIAIASYLSKQPAIFIIKKLPFSVEKYEIVSDVDFYTEADDVYYFLFILDYKNLKI</sequence>
<dbReference type="Pfam" id="PF21813">
    <property type="entry name" value="DUF6882"/>
    <property type="match status" value="1"/>
</dbReference>
<proteinExistence type="predicted"/>